<dbReference type="InterPro" id="IPR039498">
    <property type="entry name" value="NTP_transf_5"/>
</dbReference>
<keyword evidence="2" id="KW-1185">Reference proteome</keyword>
<evidence type="ECO:0000313" key="1">
    <source>
        <dbReference type="EMBL" id="MDA4844053.1"/>
    </source>
</evidence>
<protein>
    <submittedName>
        <fullName evidence="1">Nucleotidyltransferase family protein</fullName>
    </submittedName>
</protein>
<accession>A0ABT4VH66</accession>
<dbReference type="Pfam" id="PF14907">
    <property type="entry name" value="NTP_transf_5"/>
    <property type="match status" value="1"/>
</dbReference>
<reference evidence="1" key="1">
    <citation type="submission" date="2022-11" db="EMBL/GenBank/DDBJ databases">
        <title>Hoeflea poritis sp. nov., isolated from scleractinian coral Porites lutea.</title>
        <authorList>
            <person name="Zhang G."/>
            <person name="Wei Q."/>
            <person name="Cai L."/>
        </authorList>
    </citation>
    <scope>NUCLEOTIDE SEQUENCE</scope>
    <source>
        <strain evidence="1">E7-10</strain>
    </source>
</reference>
<gene>
    <name evidence="1" type="ORF">OOZ53_01770</name>
</gene>
<evidence type="ECO:0000313" key="2">
    <source>
        <dbReference type="Proteomes" id="UP001148313"/>
    </source>
</evidence>
<organism evidence="1 2">
    <name type="scientific">Hoeflea poritis</name>
    <dbReference type="NCBI Taxonomy" id="2993659"/>
    <lineage>
        <taxon>Bacteria</taxon>
        <taxon>Pseudomonadati</taxon>
        <taxon>Pseudomonadota</taxon>
        <taxon>Alphaproteobacteria</taxon>
        <taxon>Hyphomicrobiales</taxon>
        <taxon>Rhizobiaceae</taxon>
        <taxon>Hoeflea</taxon>
    </lineage>
</organism>
<proteinExistence type="predicted"/>
<dbReference type="Proteomes" id="UP001148313">
    <property type="component" value="Unassembled WGS sequence"/>
</dbReference>
<sequence>MAETDIDDVTYAEQRLLLAIAARFPQERVEVPHRARLTGIQRMLWSKSRLAIKAAEPAFDKLRGAGIDVLVFKGAARAAVNMNELKGRVAHDVDILVKGDHFPNALKLLTNDGWQPSNGCSAVYCQAVAPSIRGINLFRGRYGDIDLHQRVLHQYTVLDPAESEIWSRARKVSFLGGEAFISDPTDALVIAIAHGGLDGHNHSDWIVDSAMLVAENQIDWDLFLSQCRQYGIMPHAAIALTFLAQRLQSAIPADVIEAVASEGRASKPALFSALFQSHPKRQHNAFGLVGRTISKQWRLYRTRSEDRRASPYLSDIRLRRTRKERPIAGDVQPEHTFAFPLPDGRPNSVSFTIAVRTGPMRRRYVFELNSGQRHIARFVCRHAGRQKTLMLSGSCRLPHDLPSGDDPLVLYARPSKCFSGGYKGDEDALYAAAQFRMVSCRFH</sequence>
<dbReference type="EMBL" id="JAPJZH010000001">
    <property type="protein sequence ID" value="MDA4844053.1"/>
    <property type="molecule type" value="Genomic_DNA"/>
</dbReference>
<name>A0ABT4VH66_9HYPH</name>
<dbReference type="RefSeq" id="WP_271087576.1">
    <property type="nucleotide sequence ID" value="NZ_JAPJZH010000001.1"/>
</dbReference>
<comment type="caution">
    <text evidence="1">The sequence shown here is derived from an EMBL/GenBank/DDBJ whole genome shotgun (WGS) entry which is preliminary data.</text>
</comment>